<keyword evidence="3" id="KW-1185">Reference proteome</keyword>
<feature type="chain" id="PRO_5032663178" evidence="1">
    <location>
        <begin position="30"/>
        <end position="243"/>
    </location>
</feature>
<dbReference type="Gene3D" id="2.60.120.260">
    <property type="entry name" value="Galactose-binding domain-like"/>
    <property type="match status" value="1"/>
</dbReference>
<evidence type="ECO:0000313" key="2">
    <source>
        <dbReference type="EMBL" id="QJE99087.1"/>
    </source>
</evidence>
<feature type="signal peptide" evidence="1">
    <location>
        <begin position="1"/>
        <end position="29"/>
    </location>
</feature>
<evidence type="ECO:0000313" key="3">
    <source>
        <dbReference type="Proteomes" id="UP000501812"/>
    </source>
</evidence>
<sequence length="243" mass="25627">MNNTPTPPLTSSLAVLGLAALGAFGSASAALVNGGFETGSLDGWTSLGDVGVFTGYDYGSPGSVDADSGKYSARLFSQAIPAGLIAETMGLTEAQLESYHQDMNATNGSLIYQTVSAVAGDKFEFRWNFVEKDWVPYDDWAFYGVKFNDGPTLITKFVSLGEVGAGMGITVNGWESLGFDITETGNYTFFFGALNVKDTSIPSELWIDGAGLGQVSPIPEPGSALALSLLVGSGAFLRQRRKR</sequence>
<dbReference type="RefSeq" id="WP_169457573.1">
    <property type="nucleotide sequence ID" value="NZ_CP051774.1"/>
</dbReference>
<proteinExistence type="predicted"/>
<protein>
    <submittedName>
        <fullName evidence="2">PEP-CTERM sorting domain-containing protein</fullName>
    </submittedName>
</protein>
<evidence type="ECO:0000256" key="1">
    <source>
        <dbReference type="SAM" id="SignalP"/>
    </source>
</evidence>
<gene>
    <name evidence="2" type="ORF">HHL09_26010</name>
</gene>
<keyword evidence="1" id="KW-0732">Signal</keyword>
<name>A0A858RPX6_9BACT</name>
<organism evidence="2 3">
    <name type="scientific">Luteolibacter luteus</name>
    <dbReference type="NCBI Taxonomy" id="2728835"/>
    <lineage>
        <taxon>Bacteria</taxon>
        <taxon>Pseudomonadati</taxon>
        <taxon>Verrucomicrobiota</taxon>
        <taxon>Verrucomicrobiia</taxon>
        <taxon>Verrucomicrobiales</taxon>
        <taxon>Verrucomicrobiaceae</taxon>
        <taxon>Luteolibacter</taxon>
    </lineage>
</organism>
<dbReference type="NCBIfam" id="TIGR02595">
    <property type="entry name" value="PEP_CTERM"/>
    <property type="match status" value="1"/>
</dbReference>
<dbReference type="AlphaFoldDB" id="A0A858RPX6"/>
<reference evidence="2 3" key="1">
    <citation type="submission" date="2020-04" db="EMBL/GenBank/DDBJ databases">
        <title>Luteolibacter sp. G-1-1-1 isolated from soil.</title>
        <authorList>
            <person name="Dahal R.H."/>
        </authorList>
    </citation>
    <scope>NUCLEOTIDE SEQUENCE [LARGE SCALE GENOMIC DNA]</scope>
    <source>
        <strain evidence="2 3">G-1-1-1</strain>
    </source>
</reference>
<dbReference type="KEGG" id="luo:HHL09_26010"/>
<dbReference type="EMBL" id="CP051774">
    <property type="protein sequence ID" value="QJE99087.1"/>
    <property type="molecule type" value="Genomic_DNA"/>
</dbReference>
<accession>A0A858RPX6</accession>
<dbReference type="InterPro" id="IPR013424">
    <property type="entry name" value="Ice-binding_C"/>
</dbReference>
<dbReference type="Proteomes" id="UP000501812">
    <property type="component" value="Chromosome"/>
</dbReference>